<dbReference type="GO" id="GO:0008168">
    <property type="term" value="F:methyltransferase activity"/>
    <property type="evidence" value="ECO:0007669"/>
    <property type="project" value="UniProtKB-KW"/>
</dbReference>
<name>A0A8S0TTA8_OLEEU</name>
<dbReference type="GO" id="GO:0006364">
    <property type="term" value="P:rRNA processing"/>
    <property type="evidence" value="ECO:0007669"/>
    <property type="project" value="InterPro"/>
</dbReference>
<keyword evidence="2" id="KW-0808">Transferase</keyword>
<keyword evidence="6" id="KW-1185">Reference proteome</keyword>
<dbReference type="EMBL" id="CACTIH010007270">
    <property type="protein sequence ID" value="CAA3007193.1"/>
    <property type="molecule type" value="Genomic_DNA"/>
</dbReference>
<comment type="caution">
    <text evidence="5">The sequence shown here is derived from an EMBL/GenBank/DDBJ whole genome shotgun (WGS) entry which is preliminary data.</text>
</comment>
<dbReference type="PANTHER" id="PTHR33603">
    <property type="entry name" value="METHYLTRANSFERASE"/>
    <property type="match status" value="1"/>
</dbReference>
<dbReference type="Gramene" id="OE9A088986T1">
    <property type="protein sequence ID" value="OE9A088986C1"/>
    <property type="gene ID" value="OE9A088986"/>
</dbReference>
<evidence type="ECO:0000256" key="4">
    <source>
        <dbReference type="ARBA" id="ARBA00038303"/>
    </source>
</evidence>
<evidence type="ECO:0000313" key="6">
    <source>
        <dbReference type="Proteomes" id="UP000594638"/>
    </source>
</evidence>
<dbReference type="InterPro" id="IPR029028">
    <property type="entry name" value="Alpha/beta_knot_MTases"/>
</dbReference>
<dbReference type="Proteomes" id="UP000594638">
    <property type="component" value="Unassembled WGS sequence"/>
</dbReference>
<gene>
    <name evidence="5" type="ORF">OLEA9_A088986</name>
</gene>
<evidence type="ECO:0000256" key="3">
    <source>
        <dbReference type="ARBA" id="ARBA00022691"/>
    </source>
</evidence>
<dbReference type="Pfam" id="PF02590">
    <property type="entry name" value="SPOUT_MTase"/>
    <property type="match status" value="1"/>
</dbReference>
<dbReference type="PANTHER" id="PTHR33603:SF1">
    <property type="entry name" value="RIBOSOMAL RNA LARGE SUBUNIT METHYLTRANSFERASE H"/>
    <property type="match status" value="1"/>
</dbReference>
<protein>
    <submittedName>
        <fullName evidence="5">RNA methyltransferase At5g10620</fullName>
    </submittedName>
</protein>
<accession>A0A8S0TTA8</accession>
<dbReference type="AlphaFoldDB" id="A0A8S0TTA8"/>
<evidence type="ECO:0000313" key="5">
    <source>
        <dbReference type="EMBL" id="CAA3007193.1"/>
    </source>
</evidence>
<dbReference type="CDD" id="cd18081">
    <property type="entry name" value="RlmH-like"/>
    <property type="match status" value="1"/>
</dbReference>
<evidence type="ECO:0000256" key="2">
    <source>
        <dbReference type="ARBA" id="ARBA00022679"/>
    </source>
</evidence>
<dbReference type="InterPro" id="IPR003742">
    <property type="entry name" value="RlmH-like"/>
</dbReference>
<dbReference type="OrthoDB" id="429744at2759"/>
<dbReference type="InterPro" id="IPR029026">
    <property type="entry name" value="tRNA_m1G_MTases_N"/>
</dbReference>
<comment type="similarity">
    <text evidence="4">Belongs to the RNA methyltransferase RlmH family.</text>
</comment>
<dbReference type="Gene3D" id="3.40.1280.10">
    <property type="match status" value="1"/>
</dbReference>
<keyword evidence="1 5" id="KW-0489">Methyltransferase</keyword>
<sequence>MAISLNATCKTHYSNSTGKGCKYAGHSVKALPIRILTVGKKRSPGVQLIVDDFIDKLKHYCRVEDVRVKSNPKNARDVIAQIEHEDMAVMDLIRSNEWVVMLDEHGLDVGSEQMASLIGDAGNKGASSLLFCIGGPYGHGRQLRERANLYSVSNFTGHGRFSKERSTITRYFYKKRQSSPTDLKKSFAYLNGSMEKYREKKQELRYLFYKNSMIVY</sequence>
<keyword evidence="3" id="KW-0949">S-adenosyl-L-methionine</keyword>
<proteinExistence type="inferred from homology"/>
<reference evidence="5 6" key="1">
    <citation type="submission" date="2019-12" db="EMBL/GenBank/DDBJ databases">
        <authorList>
            <person name="Alioto T."/>
            <person name="Alioto T."/>
            <person name="Gomez Garrido J."/>
        </authorList>
    </citation>
    <scope>NUCLEOTIDE SEQUENCE [LARGE SCALE GENOMIC DNA]</scope>
</reference>
<evidence type="ECO:0000256" key="1">
    <source>
        <dbReference type="ARBA" id="ARBA00022603"/>
    </source>
</evidence>
<organism evidence="5 6">
    <name type="scientific">Olea europaea subsp. europaea</name>
    <dbReference type="NCBI Taxonomy" id="158383"/>
    <lineage>
        <taxon>Eukaryota</taxon>
        <taxon>Viridiplantae</taxon>
        <taxon>Streptophyta</taxon>
        <taxon>Embryophyta</taxon>
        <taxon>Tracheophyta</taxon>
        <taxon>Spermatophyta</taxon>
        <taxon>Magnoliopsida</taxon>
        <taxon>eudicotyledons</taxon>
        <taxon>Gunneridae</taxon>
        <taxon>Pentapetalae</taxon>
        <taxon>asterids</taxon>
        <taxon>lamiids</taxon>
        <taxon>Lamiales</taxon>
        <taxon>Oleaceae</taxon>
        <taxon>Oleeae</taxon>
        <taxon>Olea</taxon>
    </lineage>
</organism>
<dbReference type="SUPFAM" id="SSF75217">
    <property type="entry name" value="alpha/beta knot"/>
    <property type="match status" value="1"/>
</dbReference>
<dbReference type="GO" id="GO:0032259">
    <property type="term" value="P:methylation"/>
    <property type="evidence" value="ECO:0007669"/>
    <property type="project" value="UniProtKB-KW"/>
</dbReference>